<protein>
    <submittedName>
        <fullName evidence="1">Uncharacterized protein</fullName>
    </submittedName>
</protein>
<dbReference type="KEGG" id="ddb:E7747_11150"/>
<organism evidence="1 2">
    <name type="scientific">Duncaniella dubosii</name>
    <dbReference type="NCBI Taxonomy" id="2518971"/>
    <lineage>
        <taxon>Bacteria</taxon>
        <taxon>Pseudomonadati</taxon>
        <taxon>Bacteroidota</taxon>
        <taxon>Bacteroidia</taxon>
        <taxon>Bacteroidales</taxon>
        <taxon>Muribaculaceae</taxon>
        <taxon>Duncaniella</taxon>
    </lineage>
</organism>
<keyword evidence="2" id="KW-1185">Reference proteome</keyword>
<dbReference type="EMBL" id="CP039396">
    <property type="protein sequence ID" value="QCD42790.1"/>
    <property type="molecule type" value="Genomic_DNA"/>
</dbReference>
<name>A0A4P7W5H6_9BACT</name>
<dbReference type="AlphaFoldDB" id="A0A4P7W5H6"/>
<accession>A0A4P7W5H6</accession>
<gene>
    <name evidence="1" type="ORF">E7747_11150</name>
</gene>
<dbReference type="RefSeq" id="WP_136416011.1">
    <property type="nucleotide sequence ID" value="NZ_CP039396.1"/>
</dbReference>
<reference evidence="2" key="1">
    <citation type="submission" date="2019-02" db="EMBL/GenBank/DDBJ databases">
        <title>Isolation and identification of novel species under the genus Muribaculum.</title>
        <authorList>
            <person name="Miyake S."/>
            <person name="Ding Y."/>
            <person name="Low A."/>
            <person name="Soh M."/>
            <person name="Seedorf H."/>
        </authorList>
    </citation>
    <scope>NUCLEOTIDE SEQUENCE [LARGE SCALE GENOMIC DNA]</scope>
    <source>
        <strain evidence="2">H5</strain>
    </source>
</reference>
<evidence type="ECO:0000313" key="2">
    <source>
        <dbReference type="Proteomes" id="UP000297149"/>
    </source>
</evidence>
<sequence length="104" mass="12503">MTEELKIAMIAINKWMFHGWNYESVPLTIKTPYGTIDTVNVPQFIKEIKWTCNTSHMLEKWHKATRTQDPDTYMTKFYAELDNNNRRLLLEWVIQNYNGERSLF</sequence>
<proteinExistence type="predicted"/>
<dbReference type="Proteomes" id="UP000297149">
    <property type="component" value="Chromosome"/>
</dbReference>
<evidence type="ECO:0000313" key="1">
    <source>
        <dbReference type="EMBL" id="QCD42790.1"/>
    </source>
</evidence>